<dbReference type="PANTHER" id="PTHR30298">
    <property type="entry name" value="H REPEAT-ASSOCIATED PREDICTED TRANSPOSASE"/>
    <property type="match status" value="1"/>
</dbReference>
<dbReference type="InterPro" id="IPR051698">
    <property type="entry name" value="Transposase_11-like"/>
</dbReference>
<evidence type="ECO:0000313" key="4">
    <source>
        <dbReference type="Proteomes" id="UP000315010"/>
    </source>
</evidence>
<dbReference type="PANTHER" id="PTHR30298:SF0">
    <property type="entry name" value="PROTEIN YBFL-RELATED"/>
    <property type="match status" value="1"/>
</dbReference>
<evidence type="ECO:0000259" key="2">
    <source>
        <dbReference type="Pfam" id="PF13808"/>
    </source>
</evidence>
<dbReference type="AlphaFoldDB" id="A0A5C5Z963"/>
<keyword evidence="4" id="KW-1185">Reference proteome</keyword>
<name>A0A5C5Z963_9BACT</name>
<proteinExistence type="predicted"/>
<dbReference type="RefSeq" id="WP_146401287.1">
    <property type="nucleotide sequence ID" value="NZ_SJPJ01000001.1"/>
</dbReference>
<comment type="caution">
    <text evidence="3">The sequence shown here is derived from an EMBL/GenBank/DDBJ whole genome shotgun (WGS) entry which is preliminary data.</text>
</comment>
<dbReference type="InterPro" id="IPR032806">
    <property type="entry name" value="YbfD_N"/>
</dbReference>
<reference evidence="3 4" key="1">
    <citation type="submission" date="2019-02" db="EMBL/GenBank/DDBJ databases">
        <title>Deep-cultivation of Planctomycetes and their phenomic and genomic characterization uncovers novel biology.</title>
        <authorList>
            <person name="Wiegand S."/>
            <person name="Jogler M."/>
            <person name="Boedeker C."/>
            <person name="Pinto D."/>
            <person name="Vollmers J."/>
            <person name="Rivas-Marin E."/>
            <person name="Kohn T."/>
            <person name="Peeters S.H."/>
            <person name="Heuer A."/>
            <person name="Rast P."/>
            <person name="Oberbeckmann S."/>
            <person name="Bunk B."/>
            <person name="Jeske O."/>
            <person name="Meyerdierks A."/>
            <person name="Storesund J.E."/>
            <person name="Kallscheuer N."/>
            <person name="Luecker S."/>
            <person name="Lage O.M."/>
            <person name="Pohl T."/>
            <person name="Merkel B.J."/>
            <person name="Hornburger P."/>
            <person name="Mueller R.-W."/>
            <person name="Bruemmer F."/>
            <person name="Labrenz M."/>
            <person name="Spormann A.M."/>
            <person name="Op Den Camp H."/>
            <person name="Overmann J."/>
            <person name="Amann R."/>
            <person name="Jetten M.S.M."/>
            <person name="Mascher T."/>
            <person name="Medema M.H."/>
            <person name="Devos D.P."/>
            <person name="Kaster A.-K."/>
            <person name="Ovreas L."/>
            <person name="Rohde M."/>
            <person name="Galperin M.Y."/>
            <person name="Jogler C."/>
        </authorList>
    </citation>
    <scope>NUCLEOTIDE SEQUENCE [LARGE SCALE GENOMIC DNA]</scope>
    <source>
        <strain evidence="3 4">CA13</strain>
    </source>
</reference>
<feature type="domain" description="H repeat-associated protein N-terminal" evidence="2">
    <location>
        <begin position="10"/>
        <end position="82"/>
    </location>
</feature>
<dbReference type="OrthoDB" id="291219at2"/>
<organism evidence="3 4">
    <name type="scientific">Novipirellula herctigrandis</name>
    <dbReference type="NCBI Taxonomy" id="2527986"/>
    <lineage>
        <taxon>Bacteria</taxon>
        <taxon>Pseudomonadati</taxon>
        <taxon>Planctomycetota</taxon>
        <taxon>Planctomycetia</taxon>
        <taxon>Pirellulales</taxon>
        <taxon>Pirellulaceae</taxon>
        <taxon>Novipirellula</taxon>
    </lineage>
</organism>
<accession>A0A5C5Z963</accession>
<dbReference type="Pfam" id="PF13808">
    <property type="entry name" value="DDE_Tnp_1_assoc"/>
    <property type="match status" value="1"/>
</dbReference>
<dbReference type="EMBL" id="SJPJ01000001">
    <property type="protein sequence ID" value="TWT83862.1"/>
    <property type="molecule type" value="Genomic_DNA"/>
</dbReference>
<gene>
    <name evidence="3" type="ORF">CA13_53350</name>
</gene>
<sequence>MLTTSPVIFTTFQSLPDPRVDGGNKQHSLYEIVVITLCATICGAESWTDVERFGWEKMDWFKSFLKLENDIPSHDTIGRVLRPWTLQHSMSACKTGSSTYNWNSKAKASTSTARP</sequence>
<evidence type="ECO:0000313" key="3">
    <source>
        <dbReference type="EMBL" id="TWT83862.1"/>
    </source>
</evidence>
<protein>
    <recommendedName>
        <fullName evidence="2">H repeat-associated protein N-terminal domain-containing protein</fullName>
    </recommendedName>
</protein>
<feature type="region of interest" description="Disordered" evidence="1">
    <location>
        <begin position="94"/>
        <end position="115"/>
    </location>
</feature>
<dbReference type="Proteomes" id="UP000315010">
    <property type="component" value="Unassembled WGS sequence"/>
</dbReference>
<evidence type="ECO:0000256" key="1">
    <source>
        <dbReference type="SAM" id="MobiDB-lite"/>
    </source>
</evidence>